<reference evidence="3 4" key="1">
    <citation type="submission" date="2024-01" db="EMBL/GenBank/DDBJ databases">
        <title>Characterization of antibiotic resistant novel bacterial strains and their environmental applications.</title>
        <authorList>
            <person name="Manzoor S."/>
            <person name="Abbas S."/>
            <person name="Arshad M."/>
            <person name="Ahmed I."/>
        </authorList>
    </citation>
    <scope>NUCLEOTIDE SEQUENCE [LARGE SCALE GENOMIC DNA]</scope>
    <source>
        <strain evidence="3 4">NCCP-602</strain>
    </source>
</reference>
<keyword evidence="2" id="KW-0812">Transmembrane</keyword>
<proteinExistence type="predicted"/>
<protein>
    <recommendedName>
        <fullName evidence="5">Glycosyltransferase family 2 protein</fullName>
    </recommendedName>
</protein>
<evidence type="ECO:0000313" key="3">
    <source>
        <dbReference type="EMBL" id="GAA0035503.1"/>
    </source>
</evidence>
<evidence type="ECO:0000313" key="4">
    <source>
        <dbReference type="Proteomes" id="UP001498238"/>
    </source>
</evidence>
<keyword evidence="2" id="KW-1133">Transmembrane helix</keyword>
<organism evidence="3 4">
    <name type="scientific">Brevibacterium metallidurans</name>
    <dbReference type="NCBI Taxonomy" id="1482676"/>
    <lineage>
        <taxon>Bacteria</taxon>
        <taxon>Bacillati</taxon>
        <taxon>Actinomycetota</taxon>
        <taxon>Actinomycetes</taxon>
        <taxon>Micrococcales</taxon>
        <taxon>Brevibacteriaceae</taxon>
        <taxon>Brevibacterium</taxon>
    </lineage>
</organism>
<comment type="caution">
    <text evidence="3">The sequence shown here is derived from an EMBL/GenBank/DDBJ whole genome shotgun (WGS) entry which is preliminary data.</text>
</comment>
<name>A0ABN0SM65_9MICO</name>
<feature type="transmembrane region" description="Helical" evidence="2">
    <location>
        <begin position="543"/>
        <end position="563"/>
    </location>
</feature>
<feature type="transmembrane region" description="Helical" evidence="2">
    <location>
        <begin position="504"/>
        <end position="523"/>
    </location>
</feature>
<evidence type="ECO:0000256" key="1">
    <source>
        <dbReference type="SAM" id="MobiDB-lite"/>
    </source>
</evidence>
<feature type="transmembrane region" description="Helical" evidence="2">
    <location>
        <begin position="103"/>
        <end position="122"/>
    </location>
</feature>
<dbReference type="Proteomes" id="UP001498238">
    <property type="component" value="Unassembled WGS sequence"/>
</dbReference>
<feature type="transmembrane region" description="Helical" evidence="2">
    <location>
        <begin position="583"/>
        <end position="602"/>
    </location>
</feature>
<evidence type="ECO:0000256" key="2">
    <source>
        <dbReference type="SAM" id="Phobius"/>
    </source>
</evidence>
<dbReference type="PANTHER" id="PTHR36851">
    <property type="entry name" value="UNNAMED PRODUCT"/>
    <property type="match status" value="1"/>
</dbReference>
<keyword evidence="2" id="KW-0472">Membrane</keyword>
<accession>A0ABN0SM65</accession>
<gene>
    <name evidence="3" type="ORF">NCCP602_14640</name>
</gene>
<feature type="region of interest" description="Disordered" evidence="1">
    <location>
        <begin position="41"/>
        <end position="81"/>
    </location>
</feature>
<sequence>MDQNRAVTAVLECSPDLHPRINRRPGGARTITIVRISPEPSPAAGRFHRSGSHSSPVILPASDRTPGSLGRTPGPIGHTPRKRFVDLELPTGERTRAYRVFEALPAVVSYTAIALVFILPFIDPMLGAVYVLAIVGLTFVRAMRGAVDVARGFARYRRAARVDWGARLVDLERAMDGLPALPFPQSGFRAAEHAATVERVREHPAEAVRPSALIHAVVVAAYNEPFEVIAGTIRTLLHTSTSPGQIAVFFAYEERGGPAMAATARRLAAAYGDRFRAFELVAHPAGVSGEIAGKGANITHAGKRLAAWVREEAIDPERVIVTSLDCDNIPHESYFDCVAYEYAIAPDRQRVSFQPISLYVTNIWDAPAPSRVVASANCFWNLTTTVRLFALRNFASHSQPLPALIAMGFWSTKTIVEDGHQYWRSWFHFDGDYRVVPVHVPIYQDAVLAGSFAQTMVAQFKQLSRWSYGASDVPYVGVRVFAGDARSPFWPGFLRFLSLLEGHVSLASLSVIIAVGGWIPFVIATHTGQSTDFIDVMPMTVGIVQQVGMIGLLVSVLVFRALLPPRPVHVAPVRSLTMWLQWLLYPLTLLVFNSGTALYSQWCLLTGRYRERFDVTEKRHSAELRRSA</sequence>
<evidence type="ECO:0008006" key="5">
    <source>
        <dbReference type="Google" id="ProtNLM"/>
    </source>
</evidence>
<dbReference type="EMBL" id="BAAAAF010000004">
    <property type="protein sequence ID" value="GAA0035503.1"/>
    <property type="molecule type" value="Genomic_DNA"/>
</dbReference>
<keyword evidence="4" id="KW-1185">Reference proteome</keyword>
<dbReference type="PANTHER" id="PTHR36851:SF1">
    <property type="entry name" value="GLYCO_TRANS_2-LIKE DOMAIN-CONTAINING PROTEIN"/>
    <property type="match status" value="1"/>
</dbReference>